<dbReference type="Gene3D" id="3.30.160.60">
    <property type="entry name" value="Classic Zinc Finger"/>
    <property type="match status" value="2"/>
</dbReference>
<dbReference type="STRING" id="888268.A0A1E5V5X6"/>
<dbReference type="Pfam" id="PF13912">
    <property type="entry name" value="zf-C2H2_6"/>
    <property type="match status" value="2"/>
</dbReference>
<reference evidence="10 11" key="1">
    <citation type="submission" date="2016-09" db="EMBL/GenBank/DDBJ databases">
        <title>The draft genome of Dichanthelium oligosanthes: A C3 panicoid grass species.</title>
        <authorList>
            <person name="Studer A.J."/>
            <person name="Schnable J.C."/>
            <person name="Brutnell T.P."/>
        </authorList>
    </citation>
    <scope>NUCLEOTIDE SEQUENCE [LARGE SCALE GENOMIC DNA]</scope>
    <source>
        <strain evidence="11">cv. Kellogg 1175</strain>
        <tissue evidence="10">Leaf</tissue>
    </source>
</reference>
<name>A0A1E5V5X6_9POAL</name>
<keyword evidence="1" id="KW-0479">Metal-binding</keyword>
<dbReference type="InterPro" id="IPR036236">
    <property type="entry name" value="Znf_C2H2_sf"/>
</dbReference>
<keyword evidence="2" id="KW-0677">Repeat</keyword>
<dbReference type="PANTHER" id="PTHR45988">
    <property type="entry name" value="C2H2 TYPE ZINC FINGER TRANSCRIPTION FACTOR FAMILY-RELATED"/>
    <property type="match status" value="1"/>
</dbReference>
<proteinExistence type="predicted"/>
<dbReference type="PROSITE" id="PS50157">
    <property type="entry name" value="ZINC_FINGER_C2H2_2"/>
    <property type="match status" value="2"/>
</dbReference>
<organism evidence="10 11">
    <name type="scientific">Dichanthelium oligosanthes</name>
    <dbReference type="NCBI Taxonomy" id="888268"/>
    <lineage>
        <taxon>Eukaryota</taxon>
        <taxon>Viridiplantae</taxon>
        <taxon>Streptophyta</taxon>
        <taxon>Embryophyta</taxon>
        <taxon>Tracheophyta</taxon>
        <taxon>Spermatophyta</taxon>
        <taxon>Magnoliopsida</taxon>
        <taxon>Liliopsida</taxon>
        <taxon>Poales</taxon>
        <taxon>Poaceae</taxon>
        <taxon>PACMAD clade</taxon>
        <taxon>Panicoideae</taxon>
        <taxon>Panicodae</taxon>
        <taxon>Paniceae</taxon>
        <taxon>Dichantheliinae</taxon>
        <taxon>Dichanthelium</taxon>
    </lineage>
</organism>
<evidence type="ECO:0000256" key="2">
    <source>
        <dbReference type="ARBA" id="ARBA00022737"/>
    </source>
</evidence>
<dbReference type="SMART" id="SM00355">
    <property type="entry name" value="ZnF_C2H2"/>
    <property type="match status" value="3"/>
</dbReference>
<evidence type="ECO:0000256" key="4">
    <source>
        <dbReference type="ARBA" id="ARBA00022833"/>
    </source>
</evidence>
<evidence type="ECO:0000256" key="1">
    <source>
        <dbReference type="ARBA" id="ARBA00022723"/>
    </source>
</evidence>
<dbReference type="EMBL" id="LWDX02050572">
    <property type="protein sequence ID" value="OEL20477.1"/>
    <property type="molecule type" value="Genomic_DNA"/>
</dbReference>
<evidence type="ECO:0000256" key="7">
    <source>
        <dbReference type="PROSITE-ProRule" id="PRU00042"/>
    </source>
</evidence>
<feature type="compositionally biased region" description="Pro residues" evidence="8">
    <location>
        <begin position="1"/>
        <end position="24"/>
    </location>
</feature>
<feature type="region of interest" description="Disordered" evidence="8">
    <location>
        <begin position="1"/>
        <end position="28"/>
    </location>
</feature>
<dbReference type="AlphaFoldDB" id="A0A1E5V5X6"/>
<dbReference type="InterPro" id="IPR044653">
    <property type="entry name" value="AZF1/2/3-like"/>
</dbReference>
<evidence type="ECO:0000256" key="6">
    <source>
        <dbReference type="ARBA" id="ARBA00023163"/>
    </source>
</evidence>
<evidence type="ECO:0000256" key="5">
    <source>
        <dbReference type="ARBA" id="ARBA00023015"/>
    </source>
</evidence>
<dbReference type="PANTHER" id="PTHR45988:SF22">
    <property type="entry name" value="OS07G0590100 PROTEIN"/>
    <property type="match status" value="1"/>
</dbReference>
<feature type="domain" description="C2H2-type" evidence="9">
    <location>
        <begin position="50"/>
        <end position="78"/>
    </location>
</feature>
<dbReference type="PROSITE" id="PS00028">
    <property type="entry name" value="ZINC_FINGER_C2H2_1"/>
    <property type="match status" value="3"/>
</dbReference>
<dbReference type="GO" id="GO:0000976">
    <property type="term" value="F:transcription cis-regulatory region binding"/>
    <property type="evidence" value="ECO:0007669"/>
    <property type="project" value="TreeGrafter"/>
</dbReference>
<keyword evidence="4" id="KW-0862">Zinc</keyword>
<feature type="region of interest" description="Disordered" evidence="8">
    <location>
        <begin position="727"/>
        <end position="765"/>
    </location>
</feature>
<keyword evidence="11" id="KW-1185">Reference proteome</keyword>
<accession>A0A1E5V5X6</accession>
<gene>
    <name evidence="10" type="ORF">BAE44_0018506</name>
</gene>
<keyword evidence="6" id="KW-0804">Transcription</keyword>
<dbReference type="Pfam" id="PF00096">
    <property type="entry name" value="zf-C2H2"/>
    <property type="match status" value="1"/>
</dbReference>
<evidence type="ECO:0000256" key="3">
    <source>
        <dbReference type="ARBA" id="ARBA00022771"/>
    </source>
</evidence>
<dbReference type="GO" id="GO:0003700">
    <property type="term" value="F:DNA-binding transcription factor activity"/>
    <property type="evidence" value="ECO:0007669"/>
    <property type="project" value="InterPro"/>
</dbReference>
<dbReference type="SUPFAM" id="SSF57667">
    <property type="entry name" value="beta-beta-alpha zinc fingers"/>
    <property type="match status" value="2"/>
</dbReference>
<evidence type="ECO:0000259" key="9">
    <source>
        <dbReference type="PROSITE" id="PS50157"/>
    </source>
</evidence>
<dbReference type="OrthoDB" id="694778at2759"/>
<dbReference type="GO" id="GO:0008270">
    <property type="term" value="F:zinc ion binding"/>
    <property type="evidence" value="ECO:0007669"/>
    <property type="project" value="UniProtKB-KW"/>
</dbReference>
<dbReference type="Proteomes" id="UP000095767">
    <property type="component" value="Unassembled WGS sequence"/>
</dbReference>
<dbReference type="GO" id="GO:0005634">
    <property type="term" value="C:nucleus"/>
    <property type="evidence" value="ECO:0007669"/>
    <property type="project" value="TreeGrafter"/>
</dbReference>
<protein>
    <recommendedName>
        <fullName evidence="9">C2H2-type domain-containing protein</fullName>
    </recommendedName>
</protein>
<sequence length="765" mass="78318">MTSNKPPPPPPSPPPPPLLPSPPPRRSREAYGLLRDAAQSGLGFVAAEPYMCTICSRSFGREKKLQAHMRLAHRDGSTSPPSFEEAFTPPKRASKKLKPKSATVKMEPRDDEPPLPLSMIWGATSLRGQSPIHAAGEELAGPDRSLVANALHNVTGTTQVGVNGVNQPGVAEISRGEEDLVSFSTHQLGHVLGLHIDGGHVDQAVAPPAENPEVTVSGLIVIEDDSSDDDNANPTIAVTGFGVVASSAPDAAAFLPMARAPAAATTVIDIPDDSSDDDNAIPINAVTGIGAVANSGPDAAAVLPMPRAPAAAAAAAVAPAPGPHVTASLTFALPAPAAAATAAVTIPWAPAPAAAVTIATAPPAATMGVATPMAPDTVRGNGFHEAGARYSNGGYGKAGAGYRNVGYGKAADGYSSGGYGYGRTIAVGGQRKRGLGYPYKCTDCDETFYSPQALGGHAAGHRHKEKSKAMLDLQIASVPRSGRHVCTLCDMVFPKGQAVGWHNRKVHCASLISAASGASSSSAPHPAAAVQPSEAIAMNHNAAPIHGPANATRHGSFPASARSTILALPALGPLHKPPRATGMAGNPVAGLVAGAHVATGSSSLPATTSVLPAIPLQNQEDNPPAVVPGNHGGRTIRIGFVTFPAFPSQNQENPPEEVAVAPGNGEHRSIRLSGFNTSPPFPWQSQEENPPEIVPGNRRPEEVAVVPGSGEPGSIRLFGVDISPPFALQSQEENPPEELVPGNHGPPTVHLFGANTVEGPEEPKK</sequence>
<evidence type="ECO:0000313" key="11">
    <source>
        <dbReference type="Proteomes" id="UP000095767"/>
    </source>
</evidence>
<evidence type="ECO:0000256" key="8">
    <source>
        <dbReference type="SAM" id="MobiDB-lite"/>
    </source>
</evidence>
<keyword evidence="5" id="KW-0805">Transcription regulation</keyword>
<feature type="domain" description="C2H2-type" evidence="9">
    <location>
        <begin position="439"/>
        <end position="466"/>
    </location>
</feature>
<dbReference type="InterPro" id="IPR013087">
    <property type="entry name" value="Znf_C2H2_type"/>
</dbReference>
<comment type="caution">
    <text evidence="10">The sequence shown here is derived from an EMBL/GenBank/DDBJ whole genome shotgun (WGS) entry which is preliminary data.</text>
</comment>
<evidence type="ECO:0000313" key="10">
    <source>
        <dbReference type="EMBL" id="OEL20477.1"/>
    </source>
</evidence>
<keyword evidence="3 7" id="KW-0863">Zinc-finger</keyword>
<feature type="region of interest" description="Disordered" evidence="8">
    <location>
        <begin position="73"/>
        <end position="116"/>
    </location>
</feature>